<dbReference type="PROSITE" id="PS51352">
    <property type="entry name" value="THIOREDOXIN_2"/>
    <property type="match status" value="1"/>
</dbReference>
<dbReference type="InterPro" id="IPR008756">
    <property type="entry name" value="Peptidase_M56"/>
</dbReference>
<dbReference type="RefSeq" id="WP_145376138.1">
    <property type="nucleotide sequence ID" value="NZ_CP036276.1"/>
</dbReference>
<dbReference type="Pfam" id="PF00578">
    <property type="entry name" value="AhpC-TSA"/>
    <property type="match status" value="1"/>
</dbReference>
<dbReference type="SUPFAM" id="SSF52058">
    <property type="entry name" value="L domain-like"/>
    <property type="match status" value="1"/>
</dbReference>
<evidence type="ECO:0000256" key="1">
    <source>
        <dbReference type="SAM" id="Phobius"/>
    </source>
</evidence>
<feature type="transmembrane region" description="Helical" evidence="1">
    <location>
        <begin position="147"/>
        <end position="165"/>
    </location>
</feature>
<name>A0A517ZN01_9PLAN</name>
<dbReference type="AlphaFoldDB" id="A0A517ZN01"/>
<evidence type="ECO:0000313" key="4">
    <source>
        <dbReference type="Proteomes" id="UP000319383"/>
    </source>
</evidence>
<keyword evidence="1" id="KW-0812">Transmembrane</keyword>
<feature type="transmembrane region" description="Helical" evidence="1">
    <location>
        <begin position="20"/>
        <end position="38"/>
    </location>
</feature>
<keyword evidence="1" id="KW-0472">Membrane</keyword>
<evidence type="ECO:0000313" key="3">
    <source>
        <dbReference type="EMBL" id="QDU43852.1"/>
    </source>
</evidence>
<dbReference type="Gene3D" id="3.40.30.10">
    <property type="entry name" value="Glutaredoxin"/>
    <property type="match status" value="1"/>
</dbReference>
<reference evidence="3 4" key="1">
    <citation type="submission" date="2019-02" db="EMBL/GenBank/DDBJ databases">
        <title>Deep-cultivation of Planctomycetes and their phenomic and genomic characterization uncovers novel biology.</title>
        <authorList>
            <person name="Wiegand S."/>
            <person name="Jogler M."/>
            <person name="Boedeker C."/>
            <person name="Pinto D."/>
            <person name="Vollmers J."/>
            <person name="Rivas-Marin E."/>
            <person name="Kohn T."/>
            <person name="Peeters S.H."/>
            <person name="Heuer A."/>
            <person name="Rast P."/>
            <person name="Oberbeckmann S."/>
            <person name="Bunk B."/>
            <person name="Jeske O."/>
            <person name="Meyerdierks A."/>
            <person name="Storesund J.E."/>
            <person name="Kallscheuer N."/>
            <person name="Luecker S."/>
            <person name="Lage O.M."/>
            <person name="Pohl T."/>
            <person name="Merkel B.J."/>
            <person name="Hornburger P."/>
            <person name="Mueller R.-W."/>
            <person name="Bruemmer F."/>
            <person name="Labrenz M."/>
            <person name="Spormann A.M."/>
            <person name="Op den Camp H."/>
            <person name="Overmann J."/>
            <person name="Amann R."/>
            <person name="Jetten M.S.M."/>
            <person name="Mascher T."/>
            <person name="Medema M.H."/>
            <person name="Devos D.P."/>
            <person name="Kaster A.-K."/>
            <person name="Ovreas L."/>
            <person name="Rohde M."/>
            <person name="Galperin M.Y."/>
            <person name="Jogler C."/>
        </authorList>
    </citation>
    <scope>NUCLEOTIDE SEQUENCE [LARGE SCALE GENOMIC DNA]</scope>
    <source>
        <strain evidence="3 4">Mal52</strain>
    </source>
</reference>
<dbReference type="Gene3D" id="3.80.10.10">
    <property type="entry name" value="Ribonuclease Inhibitor"/>
    <property type="match status" value="5"/>
</dbReference>
<dbReference type="SUPFAM" id="SSF52833">
    <property type="entry name" value="Thioredoxin-like"/>
    <property type="match status" value="1"/>
</dbReference>
<keyword evidence="4" id="KW-1185">Reference proteome</keyword>
<dbReference type="CDD" id="cd07341">
    <property type="entry name" value="M56_BlaR1_MecR1_like"/>
    <property type="match status" value="1"/>
</dbReference>
<evidence type="ECO:0000259" key="2">
    <source>
        <dbReference type="PROSITE" id="PS51352"/>
    </source>
</evidence>
<dbReference type="GO" id="GO:0016209">
    <property type="term" value="F:antioxidant activity"/>
    <property type="evidence" value="ECO:0007669"/>
    <property type="project" value="InterPro"/>
</dbReference>
<organism evidence="3 4">
    <name type="scientific">Symmachiella dynata</name>
    <dbReference type="NCBI Taxonomy" id="2527995"/>
    <lineage>
        <taxon>Bacteria</taxon>
        <taxon>Pseudomonadati</taxon>
        <taxon>Planctomycetota</taxon>
        <taxon>Planctomycetia</taxon>
        <taxon>Planctomycetales</taxon>
        <taxon>Planctomycetaceae</taxon>
        <taxon>Symmachiella</taxon>
    </lineage>
</organism>
<dbReference type="InterPro" id="IPR036249">
    <property type="entry name" value="Thioredoxin-like_sf"/>
</dbReference>
<gene>
    <name evidence="3" type="primary">resA_8</name>
    <name evidence="3" type="ORF">Mal52_23290</name>
</gene>
<dbReference type="PANTHER" id="PTHR34978">
    <property type="entry name" value="POSSIBLE SENSOR-TRANSDUCER PROTEIN BLAR"/>
    <property type="match status" value="1"/>
</dbReference>
<dbReference type="InterPro" id="IPR032675">
    <property type="entry name" value="LRR_dom_sf"/>
</dbReference>
<feature type="domain" description="Thioredoxin" evidence="2">
    <location>
        <begin position="993"/>
        <end position="1132"/>
    </location>
</feature>
<proteinExistence type="predicted"/>
<dbReference type="GO" id="GO:0016491">
    <property type="term" value="F:oxidoreductase activity"/>
    <property type="evidence" value="ECO:0007669"/>
    <property type="project" value="InterPro"/>
</dbReference>
<dbReference type="KEGG" id="sdyn:Mal52_23290"/>
<sequence length="1132" mass="124867">MTRAWSEFFIEMPLLWDLCLRLSVVLIAAWGLHAALAHCNPRWRVQLWRFTSIAVLIVMAATCLPKIAVLVEQQVAAVEPVAEAPTMVAMTQPLLRGAGTVADISKLPPINSETEFPLELFLPVEEVATAAAAIPAEPPQLAAKSPWAMWLLASVWAVGTSLLAMRWTSAQLRIRNLLSRSIPAPKQSARRLRSVADRLDIFGDFDLRLSNETDVPFVAGLLRPIVVLPARMAKKQFAQELPAIFAHELTHVKSRDLIWMGVSQWITIPLWFHPLTWRATSAHSMACEEVADAVAADSVGDVARYSGTLARVALAAVSHPPATAAISMARSSQIMSRLARLKRGLSNSPLARRWVILSALAGLLVVVPLATIKLAYADNESTTAATSNDQAGRVLHFPKNQSVGVLYIATEKELEWWDTYFKRFDYRRDWDWKYLGQAQGAVEIPPGAQVKLEIKKAGAANTSWITNLHPDDLYEVFVYPEPGNGDSYRFGNAQARHLGHLTGLTELTIQYTHVTGPGLRALKPLRKLEKLMYFSEQADNDSLRSIGELTSLETLSLGKAKWDDAGLAHLSNLNQLTELNLPFAGIPGRGFDAVMRLPNLKYISGGIFFKNAHLARLKKSKSLEALDLSGNTLIDDDSMKYVAQLPQLKHLNLWHTNINDAGVKRLRPLTSLKQLKLRVSRQSKRPRITSAGMSGLSEMSSLEVLDFADVGDPDGILEQISKLKNLKSVSIGGRRDTGFISDDGLKHLGKLSKLERLTTYGSEFTDAGAAELAKLDGLKWLAVQTNNITDDGLAQLSALKELRYLNIYHNKKNAGITFQGVSRLNGLTNLTELWYQGPMRPTPGEQGLDFSGMPALEKLGMSGLRDEDIVGLKNCENLKWLQGSSLTNAGVENLAGFRQMERLTITGEEITDDALVHLGDMPKLNMLTVNAPITDEGLQEIEKLKSLEYLTVETTNRLSPAAVRSVQTNLPTLRRISINDNRASVKRTKKKSLRFGQDAPAFDFTSLDGTKLSLKNHRGKVVLLYFWSTNCKPCVASMPKLKKAYAELSEYQDFAMIGISGDENDTIWKEFIRKQKLTWPQVRIGDKSKIAAAYGVTGFPKYILIGRDGKILATNAGAVGGALKKALEVDGE</sequence>
<feature type="transmembrane region" description="Helical" evidence="1">
    <location>
        <begin position="50"/>
        <end position="71"/>
    </location>
</feature>
<dbReference type="SMART" id="SM00367">
    <property type="entry name" value="LRR_CC"/>
    <property type="match status" value="5"/>
</dbReference>
<dbReference type="InterPro" id="IPR001611">
    <property type="entry name" value="Leu-rich_rpt"/>
</dbReference>
<dbReference type="InterPro" id="IPR013766">
    <property type="entry name" value="Thioredoxin_domain"/>
</dbReference>
<keyword evidence="1" id="KW-1133">Transmembrane helix</keyword>
<dbReference type="InterPro" id="IPR000866">
    <property type="entry name" value="AhpC/TSA"/>
</dbReference>
<dbReference type="EMBL" id="CP036276">
    <property type="protein sequence ID" value="QDU43852.1"/>
    <property type="molecule type" value="Genomic_DNA"/>
</dbReference>
<dbReference type="Proteomes" id="UP000319383">
    <property type="component" value="Chromosome"/>
</dbReference>
<dbReference type="Pfam" id="PF13516">
    <property type="entry name" value="LRR_6"/>
    <property type="match status" value="1"/>
</dbReference>
<protein>
    <submittedName>
        <fullName evidence="3">Thiol-disulfide oxidoreductase ResA</fullName>
    </submittedName>
</protein>
<dbReference type="InterPro" id="IPR052173">
    <property type="entry name" value="Beta-lactam_resp_regulator"/>
</dbReference>
<dbReference type="CDD" id="cd02966">
    <property type="entry name" value="TlpA_like_family"/>
    <property type="match status" value="1"/>
</dbReference>
<feature type="transmembrane region" description="Helical" evidence="1">
    <location>
        <begin position="354"/>
        <end position="376"/>
    </location>
</feature>
<dbReference type="PANTHER" id="PTHR34978:SF3">
    <property type="entry name" value="SLR0241 PROTEIN"/>
    <property type="match status" value="1"/>
</dbReference>
<dbReference type="Pfam" id="PF05569">
    <property type="entry name" value="Peptidase_M56"/>
    <property type="match status" value="1"/>
</dbReference>
<dbReference type="SUPFAM" id="SSF52047">
    <property type="entry name" value="RNI-like"/>
    <property type="match status" value="1"/>
</dbReference>
<accession>A0A517ZN01</accession>
<dbReference type="InterPro" id="IPR006553">
    <property type="entry name" value="Leu-rich_rpt_Cys-con_subtyp"/>
</dbReference>